<accession>A0A6J7J0X4</accession>
<name>A0A6J7J0X4_9ZZZZ</name>
<keyword evidence="1" id="KW-1133">Transmembrane helix</keyword>
<evidence type="ECO:0000313" key="2">
    <source>
        <dbReference type="EMBL" id="CAB4936726.1"/>
    </source>
</evidence>
<organism evidence="2">
    <name type="scientific">freshwater metagenome</name>
    <dbReference type="NCBI Taxonomy" id="449393"/>
    <lineage>
        <taxon>unclassified sequences</taxon>
        <taxon>metagenomes</taxon>
        <taxon>ecological metagenomes</taxon>
    </lineage>
</organism>
<evidence type="ECO:0000256" key="1">
    <source>
        <dbReference type="SAM" id="Phobius"/>
    </source>
</evidence>
<sequence length="644" mass="67818">MRQPSAKSVVATAVAVIAGAFVLWIQLAFLVSLGTLGVGAASFLTSLTGTVDQITGGEYEGAEADFTKVETAASRISASSQGSHMLVLRRIPGVDSAIDNWQHLGAATADIAGSTGELLSLFGDLSGENGARKIFNDGAIDVARLRELPPRVAAIDAGIKSSAQSLRAIKTTGPMASALATVQRKALKEVAPVQEAINVLVDLAPQLPDALGANGVKRYLIAIGNQAEMRASGGAPLSLVLVEFDKGRISIPIKGQTSTQLFPPLNAKVNWWGPSMNPFFPTNPRDAPMVVTNTHPSLTFAGREMAGAWVGGDFPKVDGVMTMDLTAIAAVLNALGPIQSAAYGEVTGDQLGKILLIDAYQQFGQAEAEARQVANQQLLDDLLTRLLSGDDLVTAAKAVAGTAPGRHFQVWLRNPDFESVILKSGAGGQVVDPGTGDWSAVYTQNGNQSKVDVFQQRNVLVSVQLAADGSARVTQQMNVVNATPVDRPEGPPERIGYETSWLKNAYIMYVPDKATNYTPAYPQGFAIRSFKNHQQYGRGFANDGLGQKVVRMVGWTPPGGQTTVSVSYDLPAGTFGGDGQPLVYTLQAEPQSLFINSTITARVTGPTGWEPEGGPGMKVTGQTGEVSAVQDAPVSVTMAFRRSS</sequence>
<keyword evidence="1" id="KW-0812">Transmembrane</keyword>
<keyword evidence="1" id="KW-0472">Membrane</keyword>
<proteinExistence type="predicted"/>
<feature type="transmembrane region" description="Helical" evidence="1">
    <location>
        <begin position="12"/>
        <end position="44"/>
    </location>
</feature>
<dbReference type="Pfam" id="PF13196">
    <property type="entry name" value="DUF4012"/>
    <property type="match status" value="1"/>
</dbReference>
<gene>
    <name evidence="2" type="ORF">UFOPK3720_01026</name>
</gene>
<protein>
    <submittedName>
        <fullName evidence="2">Unannotated protein</fullName>
    </submittedName>
</protein>
<dbReference type="InterPro" id="IPR025101">
    <property type="entry name" value="DUF4012"/>
</dbReference>
<dbReference type="EMBL" id="CAFBNB010000190">
    <property type="protein sequence ID" value="CAB4936726.1"/>
    <property type="molecule type" value="Genomic_DNA"/>
</dbReference>
<reference evidence="2" key="1">
    <citation type="submission" date="2020-05" db="EMBL/GenBank/DDBJ databases">
        <authorList>
            <person name="Chiriac C."/>
            <person name="Salcher M."/>
            <person name="Ghai R."/>
            <person name="Kavagutti S V."/>
        </authorList>
    </citation>
    <scope>NUCLEOTIDE SEQUENCE</scope>
</reference>
<dbReference type="AlphaFoldDB" id="A0A6J7J0X4"/>